<dbReference type="EMBL" id="CP136426">
    <property type="protein sequence ID" value="WOC52163.1"/>
    <property type="molecule type" value="Genomic_DNA"/>
</dbReference>
<dbReference type="KEGG" id="bpor:BPO_1516"/>
<dbReference type="NCBIfam" id="NF038128">
    <property type="entry name" value="choice_anch_J"/>
    <property type="match status" value="1"/>
</dbReference>
<feature type="domain" description="DUF5689" evidence="2">
    <location>
        <begin position="43"/>
        <end position="274"/>
    </location>
</feature>
<dbReference type="RefSeq" id="WP_327983686.1">
    <property type="nucleotide sequence ID" value="NZ_CP136426.1"/>
</dbReference>
<dbReference type="InterPro" id="IPR043744">
    <property type="entry name" value="DUF5689"/>
</dbReference>
<protein>
    <recommendedName>
        <fullName evidence="2">DUF5689 domain-containing protein</fullName>
    </recommendedName>
</protein>
<feature type="chain" id="PRO_5043591420" description="DUF5689 domain-containing protein" evidence="1">
    <location>
        <begin position="25"/>
        <end position="455"/>
    </location>
</feature>
<organism evidence="3 4">
    <name type="scientific">Bergeyella porcorum</name>
    <dbReference type="NCBI Taxonomy" id="1735111"/>
    <lineage>
        <taxon>Bacteria</taxon>
        <taxon>Pseudomonadati</taxon>
        <taxon>Bacteroidota</taxon>
        <taxon>Flavobacteriia</taxon>
        <taxon>Flavobacteriales</taxon>
        <taxon>Weeksellaceae</taxon>
        <taxon>Bergeyella</taxon>
    </lineage>
</organism>
<reference evidence="3" key="1">
    <citation type="submission" date="2023-10" db="EMBL/GenBank/DDBJ databases">
        <title>Characterization and whole genome sequencing of a novel strain of Bergeyella porcorum QD2021 isolated from pig.</title>
        <authorList>
            <person name="Liu G."/>
            <person name="Chen C."/>
            <person name="Han X."/>
        </authorList>
    </citation>
    <scope>NUCLEOTIDE SEQUENCE</scope>
    <source>
        <strain evidence="3">QD2021</strain>
    </source>
</reference>
<sequence>MTISKFLKTASVLALFAVSTQSCVQDNEWDIPPIACENKFNAATITLADFVAMAPSSGTYTIPADGAEVIVEGYVVSSDEHGNFYNTISIQDKPENPTVGLQIETRKVNNYSDMPVGAKIRIRANGLVLGTDRGVKKLGSVDPSYAIGRIPDIQFKNYVSGVCENGKMVVEPIVPLQLPSLSAAQDVKYINMLVSVPNVQFANSEVGKTFVDLNPAADTDRTIEDVLGGTSVLRNSGYSTFGATKIPEGNGKLTFVVSRYNNNWQMLIRSLNDVEFTGTRVLTGLLGGSALEYRTAFTEGFDYDLGNLDHPTYYNYAAEGNRYWAVKSFQSNKYIELSAFRTTADVVTSYFGVPAEFTGSSKLSFKTKDGHNVGDVLKVYYTTDYTPGSIVDASKFVDITDKFTIAKGTTSGYARNWTDSGEYTIPATGKGFIFFEYKGSRTLTTTMQLDDIKLQ</sequence>
<evidence type="ECO:0000256" key="1">
    <source>
        <dbReference type="SAM" id="SignalP"/>
    </source>
</evidence>
<proteinExistence type="predicted"/>
<gene>
    <name evidence="3" type="ORF">BPO_1516</name>
</gene>
<feature type="signal peptide" evidence="1">
    <location>
        <begin position="1"/>
        <end position="24"/>
    </location>
</feature>
<evidence type="ECO:0000259" key="2">
    <source>
        <dbReference type="Pfam" id="PF18942"/>
    </source>
</evidence>
<name>A0AAU0F495_9FLAO</name>
<dbReference type="AlphaFoldDB" id="A0AAU0F495"/>
<dbReference type="PROSITE" id="PS51257">
    <property type="entry name" value="PROKAR_LIPOPROTEIN"/>
    <property type="match status" value="1"/>
</dbReference>
<evidence type="ECO:0000313" key="4">
    <source>
        <dbReference type="Proteomes" id="UP001432059"/>
    </source>
</evidence>
<dbReference type="Pfam" id="PF18942">
    <property type="entry name" value="DUF5689"/>
    <property type="match status" value="1"/>
</dbReference>
<keyword evidence="4" id="KW-1185">Reference proteome</keyword>
<keyword evidence="1" id="KW-0732">Signal</keyword>
<accession>A0AAU0F495</accession>
<dbReference type="Proteomes" id="UP001432059">
    <property type="component" value="Chromosome"/>
</dbReference>
<evidence type="ECO:0000313" key="3">
    <source>
        <dbReference type="EMBL" id="WOC52163.1"/>
    </source>
</evidence>